<evidence type="ECO:0000313" key="5">
    <source>
        <dbReference type="EMBL" id="CAA3029912.1"/>
    </source>
</evidence>
<dbReference type="Gene3D" id="3.40.395.10">
    <property type="entry name" value="Adenoviral Proteinase, Chain A"/>
    <property type="match status" value="1"/>
</dbReference>
<feature type="domain" description="Ubiquitin-like protease family profile" evidence="4">
    <location>
        <begin position="25"/>
        <end position="210"/>
    </location>
</feature>
<dbReference type="Proteomes" id="UP000594638">
    <property type="component" value="Unassembled WGS sequence"/>
</dbReference>
<dbReference type="GO" id="GO:0008234">
    <property type="term" value="F:cysteine-type peptidase activity"/>
    <property type="evidence" value="ECO:0007669"/>
    <property type="project" value="InterPro"/>
</dbReference>
<dbReference type="GO" id="GO:0006508">
    <property type="term" value="P:proteolysis"/>
    <property type="evidence" value="ECO:0007669"/>
    <property type="project" value="UniProtKB-KW"/>
</dbReference>
<name>A0A8S0VI58_OLEEU</name>
<proteinExistence type="inferred from homology"/>
<evidence type="ECO:0000313" key="6">
    <source>
        <dbReference type="Proteomes" id="UP000594638"/>
    </source>
</evidence>
<accession>A0A8S0VI58</accession>
<keyword evidence="3" id="KW-0378">Hydrolase</keyword>
<evidence type="ECO:0000256" key="1">
    <source>
        <dbReference type="ARBA" id="ARBA00005234"/>
    </source>
</evidence>
<evidence type="ECO:0000256" key="2">
    <source>
        <dbReference type="ARBA" id="ARBA00022670"/>
    </source>
</evidence>
<reference evidence="5 6" key="1">
    <citation type="submission" date="2019-12" db="EMBL/GenBank/DDBJ databases">
        <authorList>
            <person name="Alioto T."/>
            <person name="Alioto T."/>
            <person name="Gomez Garrido J."/>
        </authorList>
    </citation>
    <scope>NUCLEOTIDE SEQUENCE [LARGE SCALE GENOMIC DNA]</scope>
</reference>
<dbReference type="PROSITE" id="PS50600">
    <property type="entry name" value="ULP_PROTEASE"/>
    <property type="match status" value="1"/>
</dbReference>
<dbReference type="SUPFAM" id="SSF54001">
    <property type="entry name" value="Cysteine proteinases"/>
    <property type="match status" value="1"/>
</dbReference>
<dbReference type="Gramene" id="OE9A106888T1">
    <property type="protein sequence ID" value="OE9A106888C1"/>
    <property type="gene ID" value="OE9A106888"/>
</dbReference>
<dbReference type="AlphaFoldDB" id="A0A8S0VI58"/>
<dbReference type="EMBL" id="CACTIH010009338">
    <property type="protein sequence ID" value="CAA3029912.1"/>
    <property type="molecule type" value="Genomic_DNA"/>
</dbReference>
<evidence type="ECO:0000259" key="4">
    <source>
        <dbReference type="PROSITE" id="PS50600"/>
    </source>
</evidence>
<sequence>MEIDDVKEELLSIKADRSHKLNIIVHVQENTRTNLLEIKSELKFLSDSVIAMVTSSMDQILDRFKRYRENVMYKATTTDSHFQAVIKHVYSCFKKDPNVLLTDTWLINDVTGVRLTLTCPWPEVDQVSMPILPTNKAHWILAVLDIKEHMMCIFNSARRTYPNLRVRAQVEPFVRIILHLKRMIGLWTKDPDNHDDSMELKIVLGYDVPQ</sequence>
<dbReference type="Pfam" id="PF02902">
    <property type="entry name" value="Peptidase_C48"/>
    <property type="match status" value="1"/>
</dbReference>
<keyword evidence="6" id="KW-1185">Reference proteome</keyword>
<keyword evidence="2 5" id="KW-0645">Protease</keyword>
<dbReference type="InterPro" id="IPR003653">
    <property type="entry name" value="Peptidase_C48_C"/>
</dbReference>
<comment type="similarity">
    <text evidence="1">Belongs to the peptidase C48 family.</text>
</comment>
<dbReference type="OrthoDB" id="693742at2759"/>
<organism evidence="5 6">
    <name type="scientific">Olea europaea subsp. europaea</name>
    <dbReference type="NCBI Taxonomy" id="158383"/>
    <lineage>
        <taxon>Eukaryota</taxon>
        <taxon>Viridiplantae</taxon>
        <taxon>Streptophyta</taxon>
        <taxon>Embryophyta</taxon>
        <taxon>Tracheophyta</taxon>
        <taxon>Spermatophyta</taxon>
        <taxon>Magnoliopsida</taxon>
        <taxon>eudicotyledons</taxon>
        <taxon>Gunneridae</taxon>
        <taxon>Pentapetalae</taxon>
        <taxon>asterids</taxon>
        <taxon>lamiids</taxon>
        <taxon>Lamiales</taxon>
        <taxon>Oleaceae</taxon>
        <taxon>Oleeae</taxon>
        <taxon>Olea</taxon>
    </lineage>
</organism>
<evidence type="ECO:0000256" key="3">
    <source>
        <dbReference type="ARBA" id="ARBA00022801"/>
    </source>
</evidence>
<comment type="caution">
    <text evidence="5">The sequence shown here is derived from an EMBL/GenBank/DDBJ whole genome shotgun (WGS) entry which is preliminary data.</text>
</comment>
<protein>
    <submittedName>
        <fullName evidence="5">Sentrin-specific protease 1-like</fullName>
    </submittedName>
</protein>
<gene>
    <name evidence="5" type="ORF">OLEA9_A106888</name>
</gene>
<dbReference type="InterPro" id="IPR038765">
    <property type="entry name" value="Papain-like_cys_pep_sf"/>
</dbReference>